<dbReference type="Pfam" id="PF13835">
    <property type="entry name" value="DUF4194"/>
    <property type="match status" value="1"/>
</dbReference>
<dbReference type="RefSeq" id="WP_038086703.1">
    <property type="nucleotide sequence ID" value="NZ_JQSG02000001.1"/>
</dbReference>
<dbReference type="Proteomes" id="UP000029273">
    <property type="component" value="Unassembled WGS sequence"/>
</dbReference>
<dbReference type="InterPro" id="IPR025449">
    <property type="entry name" value="JetB"/>
</dbReference>
<evidence type="ECO:0008006" key="3">
    <source>
        <dbReference type="Google" id="ProtNLM"/>
    </source>
</evidence>
<dbReference type="AlphaFoldDB" id="A0A1A6C8U9"/>
<proteinExistence type="predicted"/>
<name>A0A1A6C8U9_9GAMM</name>
<comment type="caution">
    <text evidence="1">The sequence shown here is derived from an EMBL/GenBank/DDBJ whole genome shotgun (WGS) entry which is preliminary data.</text>
</comment>
<organism evidence="1 2">
    <name type="scientific">Acidihalobacter prosperus</name>
    <dbReference type="NCBI Taxonomy" id="160660"/>
    <lineage>
        <taxon>Bacteria</taxon>
        <taxon>Pseudomonadati</taxon>
        <taxon>Pseudomonadota</taxon>
        <taxon>Gammaproteobacteria</taxon>
        <taxon>Chromatiales</taxon>
        <taxon>Ectothiorhodospiraceae</taxon>
        <taxon>Acidihalobacter</taxon>
    </lineage>
</organism>
<evidence type="ECO:0000313" key="2">
    <source>
        <dbReference type="Proteomes" id="UP000029273"/>
    </source>
</evidence>
<reference evidence="1 2" key="1">
    <citation type="journal article" date="2014" name="Genome Announc.">
        <title>Draft Genome Sequence of the Iron-Oxidizing, Acidophilic, and Halotolerant 'Thiobacillus prosperus' Type Strain DSM 5130.</title>
        <authorList>
            <person name="Ossandon F.J."/>
            <person name="Cardenas J.P."/>
            <person name="Corbett M."/>
            <person name="Quatrini R."/>
            <person name="Holmes D.S."/>
            <person name="Watkin E."/>
        </authorList>
    </citation>
    <scope>NUCLEOTIDE SEQUENCE [LARGE SCALE GENOMIC DNA]</scope>
    <source>
        <strain evidence="1 2">DSM 5130</strain>
    </source>
</reference>
<evidence type="ECO:0000313" key="1">
    <source>
        <dbReference type="EMBL" id="OBS10981.1"/>
    </source>
</evidence>
<sequence>MLTDYLTEGLEKAGVTLDEYRELCLRLLNYGVLCRDESQIEQQLYDRYLRVAEWVDDYLSVVGVRVFHDRRFAYLRLYPPGSRMPGVEEASEEAFAGGLRARLRQDEVALLLVLRQQYDKALREGQLDDGGYVTESIESLGIALRNQLGRMLPERLTDRKRVFERLRRLRLIQYRQEDDLDTGEAGLRIHPMITAFVTDEALIALEDALPAEAPPEEDDVS</sequence>
<dbReference type="OrthoDB" id="5800855at2"/>
<protein>
    <recommendedName>
        <fullName evidence="3">DUF4194 domain-containing protein</fullName>
    </recommendedName>
</protein>
<accession>A0A1A6C8U9</accession>
<gene>
    <name evidence="1" type="ORF">Thpro_020697</name>
</gene>
<keyword evidence="2" id="KW-1185">Reference proteome</keyword>
<dbReference type="EMBL" id="JQSG02000001">
    <property type="protein sequence ID" value="OBS10981.1"/>
    <property type="molecule type" value="Genomic_DNA"/>
</dbReference>